<evidence type="ECO:0000256" key="2">
    <source>
        <dbReference type="ARBA" id="ARBA00022737"/>
    </source>
</evidence>
<keyword evidence="3" id="KW-0809">Transit peptide</keyword>
<dbReference type="Pfam" id="PF13812">
    <property type="entry name" value="PPR_3"/>
    <property type="match status" value="2"/>
</dbReference>
<dbReference type="EMBL" id="BQKI01000078">
    <property type="protein sequence ID" value="GJN25156.1"/>
    <property type="molecule type" value="Genomic_DNA"/>
</dbReference>
<feature type="repeat" description="PPR" evidence="4">
    <location>
        <begin position="274"/>
        <end position="308"/>
    </location>
</feature>
<dbReference type="PANTHER" id="PTHR47447:SF28">
    <property type="entry name" value="PENTACOTRIPEPTIDE-REPEAT REGION OF PRORP DOMAIN-CONTAINING PROTEIN"/>
    <property type="match status" value="1"/>
</dbReference>
<evidence type="ECO:0008006" key="7">
    <source>
        <dbReference type="Google" id="ProtNLM"/>
    </source>
</evidence>
<dbReference type="InterPro" id="IPR002885">
    <property type="entry name" value="PPR_rpt"/>
</dbReference>
<dbReference type="InterPro" id="IPR011990">
    <property type="entry name" value="TPR-like_helical_dom_sf"/>
</dbReference>
<evidence type="ECO:0000256" key="1">
    <source>
        <dbReference type="ARBA" id="ARBA00007626"/>
    </source>
</evidence>
<name>A0AAV5EST7_ELECO</name>
<sequence length="464" mass="52054">MPPPALAAVRRDAAIRLLCTAITETPSTPHLLALPPVAPSRTADELARLLLAHHNPFHPAESPLQILTGGCVVLTGDLLVQLLLRLRGASKLALSLLHAVRLHPSASTSAPHPDAYDAVVDALGRARQFDAAWRVVVEASNDGAASPRTFAVLARRYVAAGMTRQAVRAFDDMEAFVGREPDAGEFATLLDTLCKYKYPKRFLCITWHASLHPDYRFDRTVHAAEDLLKQMRDRGIEPDVTSYSIILHVYSRAHKPELCLCMFRSMKEKGICPTVATYTSVIKCLASCGRLEDAETLLDEMAAEGVCPSPATYNCFFKEYRGRKDVSGALELYNKMKAPGSPMAPDIHTYHILLGMFIKLNRYGTVMEIWSDMCESTIGPDLDSYTLLIHGLCDSQKWKEACQFFMEMIEKGFLPQKITFETLYRGLIQADMLRTWRRLKLRVDEEAGKFGDEFKLYHMKPYKR</sequence>
<keyword evidence="6" id="KW-1185">Reference proteome</keyword>
<evidence type="ECO:0000256" key="4">
    <source>
        <dbReference type="PROSITE-ProRule" id="PRU00708"/>
    </source>
</evidence>
<dbReference type="Proteomes" id="UP001054889">
    <property type="component" value="Unassembled WGS sequence"/>
</dbReference>
<protein>
    <recommendedName>
        <fullName evidence="7">Pentatricopeptide repeat-containing protein</fullName>
    </recommendedName>
</protein>
<comment type="caution">
    <text evidence="5">The sequence shown here is derived from an EMBL/GenBank/DDBJ whole genome shotgun (WGS) entry which is preliminary data.</text>
</comment>
<dbReference type="NCBIfam" id="TIGR00756">
    <property type="entry name" value="PPR"/>
    <property type="match status" value="3"/>
</dbReference>
<dbReference type="Gene3D" id="1.25.40.10">
    <property type="entry name" value="Tetratricopeptide repeat domain"/>
    <property type="match status" value="3"/>
</dbReference>
<feature type="repeat" description="PPR" evidence="4">
    <location>
        <begin position="381"/>
        <end position="415"/>
    </location>
</feature>
<dbReference type="PANTHER" id="PTHR47447">
    <property type="entry name" value="OS03G0856100 PROTEIN"/>
    <property type="match status" value="1"/>
</dbReference>
<evidence type="ECO:0000256" key="3">
    <source>
        <dbReference type="ARBA" id="ARBA00022946"/>
    </source>
</evidence>
<organism evidence="5 6">
    <name type="scientific">Eleusine coracana subsp. coracana</name>
    <dbReference type="NCBI Taxonomy" id="191504"/>
    <lineage>
        <taxon>Eukaryota</taxon>
        <taxon>Viridiplantae</taxon>
        <taxon>Streptophyta</taxon>
        <taxon>Embryophyta</taxon>
        <taxon>Tracheophyta</taxon>
        <taxon>Spermatophyta</taxon>
        <taxon>Magnoliopsida</taxon>
        <taxon>Liliopsida</taxon>
        <taxon>Poales</taxon>
        <taxon>Poaceae</taxon>
        <taxon>PACMAD clade</taxon>
        <taxon>Chloridoideae</taxon>
        <taxon>Cynodonteae</taxon>
        <taxon>Eleusininae</taxon>
        <taxon>Eleusine</taxon>
    </lineage>
</organism>
<feature type="repeat" description="PPR" evidence="4">
    <location>
        <begin position="239"/>
        <end position="273"/>
    </location>
</feature>
<proteinExistence type="inferred from homology"/>
<evidence type="ECO:0000313" key="5">
    <source>
        <dbReference type="EMBL" id="GJN25156.1"/>
    </source>
</evidence>
<evidence type="ECO:0000313" key="6">
    <source>
        <dbReference type="Proteomes" id="UP001054889"/>
    </source>
</evidence>
<dbReference type="Pfam" id="PF13041">
    <property type="entry name" value="PPR_2"/>
    <property type="match status" value="1"/>
</dbReference>
<reference evidence="5" key="1">
    <citation type="journal article" date="2018" name="DNA Res.">
        <title>Multiple hybrid de novo genome assembly of finger millet, an orphan allotetraploid crop.</title>
        <authorList>
            <person name="Hatakeyama M."/>
            <person name="Aluri S."/>
            <person name="Balachadran M.T."/>
            <person name="Sivarajan S.R."/>
            <person name="Patrignani A."/>
            <person name="Gruter S."/>
            <person name="Poveda L."/>
            <person name="Shimizu-Inatsugi R."/>
            <person name="Baeten J."/>
            <person name="Francoijs K.J."/>
            <person name="Nataraja K.N."/>
            <person name="Reddy Y.A.N."/>
            <person name="Phadnis S."/>
            <person name="Ravikumar R.L."/>
            <person name="Schlapbach R."/>
            <person name="Sreeman S.M."/>
            <person name="Shimizu K.K."/>
        </authorList>
    </citation>
    <scope>NUCLEOTIDE SEQUENCE</scope>
</reference>
<accession>A0AAV5EST7</accession>
<feature type="repeat" description="PPR" evidence="4">
    <location>
        <begin position="346"/>
        <end position="380"/>
    </location>
</feature>
<comment type="similarity">
    <text evidence="1">Belongs to the PPR family. P subfamily.</text>
</comment>
<dbReference type="AlphaFoldDB" id="A0AAV5EST7"/>
<gene>
    <name evidence="5" type="primary">gb12948</name>
    <name evidence="5" type="ORF">PR202_gb12948</name>
</gene>
<reference evidence="5" key="2">
    <citation type="submission" date="2021-12" db="EMBL/GenBank/DDBJ databases">
        <title>Resequencing data analysis of finger millet.</title>
        <authorList>
            <person name="Hatakeyama M."/>
            <person name="Aluri S."/>
            <person name="Balachadran M.T."/>
            <person name="Sivarajan S.R."/>
            <person name="Poveda L."/>
            <person name="Shimizu-Inatsugi R."/>
            <person name="Schlapbach R."/>
            <person name="Sreeman S.M."/>
            <person name="Shimizu K.K."/>
        </authorList>
    </citation>
    <scope>NUCLEOTIDE SEQUENCE</scope>
</reference>
<keyword evidence="2" id="KW-0677">Repeat</keyword>
<dbReference type="PROSITE" id="PS51375">
    <property type="entry name" value="PPR"/>
    <property type="match status" value="4"/>
</dbReference>